<evidence type="ECO:0000313" key="1">
    <source>
        <dbReference type="EMBL" id="NFG18865.1"/>
    </source>
</evidence>
<dbReference type="AlphaFoldDB" id="A0A2I4MEW4"/>
<dbReference type="EMBL" id="SWOY01000026">
    <property type="protein sequence ID" value="NFG18865.1"/>
    <property type="molecule type" value="Genomic_DNA"/>
</dbReference>
<dbReference type="InterPro" id="IPR006998">
    <property type="entry name" value="DltD"/>
</dbReference>
<comment type="caution">
    <text evidence="1">The sequence shown here is derived from an EMBL/GenBank/DDBJ whole genome shotgun (WGS) entry which is preliminary data.</text>
</comment>
<reference evidence="1 2" key="1">
    <citation type="submission" date="2019-04" db="EMBL/GenBank/DDBJ databases">
        <title>Genome sequencing of Clostridium botulinum Groups I-IV and Clostridium butyricum.</title>
        <authorList>
            <person name="Brunt J."/>
            <person name="Van Vliet A.H.M."/>
            <person name="Stringer S.C."/>
            <person name="Carter A.T."/>
            <person name="Peck M.W."/>
        </authorList>
    </citation>
    <scope>NUCLEOTIDE SEQUENCE [LARGE SCALE GENOMIC DNA]</scope>
    <source>
        <strain evidence="1 2">IFR 18/037</strain>
    </source>
</reference>
<organism evidence="1 2">
    <name type="scientific">Clostridium botulinum</name>
    <dbReference type="NCBI Taxonomy" id="1491"/>
    <lineage>
        <taxon>Bacteria</taxon>
        <taxon>Bacillati</taxon>
        <taxon>Bacillota</taxon>
        <taxon>Clostridia</taxon>
        <taxon>Eubacteriales</taxon>
        <taxon>Clostridiaceae</taxon>
        <taxon>Clostridium</taxon>
    </lineage>
</organism>
<gene>
    <name evidence="1" type="ORF">FC794_19300</name>
</gene>
<protein>
    <submittedName>
        <fullName evidence="1">Uncharacterized protein</fullName>
    </submittedName>
</protein>
<accession>A0A2I4MEW4</accession>
<name>A0A2I4MEW4_CLOBO</name>
<dbReference type="Proteomes" id="UP000478995">
    <property type="component" value="Unassembled WGS sequence"/>
</dbReference>
<sequence length="93" mass="11225">MNISELQFYKFMFNKSIDKLYKIRASKRINLLLANSMDSIHIKSFLHLYSKDNIFTEGLLTIMIPYYKFKHYLLSIKDKNMDENPKVKNLDWI</sequence>
<dbReference type="Pfam" id="PF04914">
    <property type="entry name" value="DltD"/>
    <property type="match status" value="1"/>
</dbReference>
<proteinExistence type="predicted"/>
<evidence type="ECO:0000313" key="2">
    <source>
        <dbReference type="Proteomes" id="UP000478995"/>
    </source>
</evidence>